<reference evidence="1" key="2">
    <citation type="journal article" date="2023" name="IMA Fungus">
        <title>Comparative genomic study of the Penicillium genus elucidates a diverse pangenome and 15 lateral gene transfer events.</title>
        <authorList>
            <person name="Petersen C."/>
            <person name="Sorensen T."/>
            <person name="Nielsen M.R."/>
            <person name="Sondergaard T.E."/>
            <person name="Sorensen J.L."/>
            <person name="Fitzpatrick D.A."/>
            <person name="Frisvad J.C."/>
            <person name="Nielsen K.L."/>
        </authorList>
    </citation>
    <scope>NUCLEOTIDE SEQUENCE</scope>
    <source>
        <strain evidence="1">IBT 15544</strain>
    </source>
</reference>
<comment type="caution">
    <text evidence="1">The sequence shown here is derived from an EMBL/GenBank/DDBJ whole genome shotgun (WGS) entry which is preliminary data.</text>
</comment>
<proteinExistence type="predicted"/>
<dbReference type="AlphaFoldDB" id="A0A9W9TB79"/>
<organism evidence="1 2">
    <name type="scientific">Penicillium cinerascens</name>
    <dbReference type="NCBI Taxonomy" id="70096"/>
    <lineage>
        <taxon>Eukaryota</taxon>
        <taxon>Fungi</taxon>
        <taxon>Dikarya</taxon>
        <taxon>Ascomycota</taxon>
        <taxon>Pezizomycotina</taxon>
        <taxon>Eurotiomycetes</taxon>
        <taxon>Eurotiomycetidae</taxon>
        <taxon>Eurotiales</taxon>
        <taxon>Aspergillaceae</taxon>
        <taxon>Penicillium</taxon>
    </lineage>
</organism>
<accession>A0A9W9TB79</accession>
<evidence type="ECO:0000313" key="1">
    <source>
        <dbReference type="EMBL" id="KAJ5215240.1"/>
    </source>
</evidence>
<reference evidence="1" key="1">
    <citation type="submission" date="2022-12" db="EMBL/GenBank/DDBJ databases">
        <authorList>
            <person name="Petersen C."/>
        </authorList>
    </citation>
    <scope>NUCLEOTIDE SEQUENCE</scope>
    <source>
        <strain evidence="1">IBT 15544</strain>
    </source>
</reference>
<dbReference type="OrthoDB" id="3261222at2759"/>
<gene>
    <name evidence="1" type="ORF">N7498_001647</name>
</gene>
<dbReference type="EMBL" id="JAPQKR010000005">
    <property type="protein sequence ID" value="KAJ5215240.1"/>
    <property type="molecule type" value="Genomic_DNA"/>
</dbReference>
<sequence>MKSTTLKIARAQAIPSSKLPENVGRHSRRVDTALPGKHTRQLYDRLSWKEASVLAQLRTGIINVHMDKQERPWTTFCFDAGSGPRTGRKYCNALTLTDVTCPSSWEGSHPLMIKSGSRIWKQCEPQYDLRSLRADLRPLDLANERA</sequence>
<keyword evidence="2" id="KW-1185">Reference proteome</keyword>
<dbReference type="RefSeq" id="XP_058311053.1">
    <property type="nucleotide sequence ID" value="XM_058448709.1"/>
</dbReference>
<evidence type="ECO:0000313" key="2">
    <source>
        <dbReference type="Proteomes" id="UP001150904"/>
    </source>
</evidence>
<dbReference type="Proteomes" id="UP001150904">
    <property type="component" value="Unassembled WGS sequence"/>
</dbReference>
<protein>
    <submittedName>
        <fullName evidence="1">Uncharacterized protein</fullName>
    </submittedName>
</protein>
<name>A0A9W9TB79_9EURO</name>
<dbReference type="GeneID" id="83176010"/>